<dbReference type="SUPFAM" id="SSF53756">
    <property type="entry name" value="UDP-Glycosyltransferase/glycogen phosphorylase"/>
    <property type="match status" value="1"/>
</dbReference>
<dbReference type="Pfam" id="PF13524">
    <property type="entry name" value="Glyco_trans_1_2"/>
    <property type="match status" value="1"/>
</dbReference>
<protein>
    <recommendedName>
        <fullName evidence="2">Spore protein YkvP/CgeB glycosyl transferase-like domain-containing protein</fullName>
    </recommendedName>
</protein>
<name>A0A917KC79_9BACL</name>
<reference evidence="3" key="2">
    <citation type="submission" date="2020-09" db="EMBL/GenBank/DDBJ databases">
        <authorList>
            <person name="Sun Q."/>
            <person name="Ohkuma M."/>
        </authorList>
    </citation>
    <scope>NUCLEOTIDE SEQUENCE</scope>
    <source>
        <strain evidence="3">JCM 18487</strain>
    </source>
</reference>
<reference evidence="3" key="1">
    <citation type="journal article" date="2014" name="Int. J. Syst. Evol. Microbiol.">
        <title>Complete genome sequence of Corynebacterium casei LMG S-19264T (=DSM 44701T), isolated from a smear-ripened cheese.</title>
        <authorList>
            <consortium name="US DOE Joint Genome Institute (JGI-PGF)"/>
            <person name="Walter F."/>
            <person name="Albersmeier A."/>
            <person name="Kalinowski J."/>
            <person name="Ruckert C."/>
        </authorList>
    </citation>
    <scope>NUCLEOTIDE SEQUENCE</scope>
    <source>
        <strain evidence="3">JCM 18487</strain>
    </source>
</reference>
<gene>
    <name evidence="3" type="ORF">GCM10010885_14510</name>
</gene>
<dbReference type="RefSeq" id="WP_188882101.1">
    <property type="nucleotide sequence ID" value="NZ_BMOY01000020.1"/>
</dbReference>
<feature type="domain" description="Spore protein YkvP/CgeB glycosyl transferase-like" evidence="2">
    <location>
        <begin position="215"/>
        <end position="323"/>
    </location>
</feature>
<dbReference type="EMBL" id="BMOY01000020">
    <property type="protein sequence ID" value="GGJ06465.1"/>
    <property type="molecule type" value="Genomic_DNA"/>
</dbReference>
<evidence type="ECO:0000313" key="4">
    <source>
        <dbReference type="Proteomes" id="UP000637695"/>
    </source>
</evidence>
<evidence type="ECO:0000313" key="3">
    <source>
        <dbReference type="EMBL" id="GGJ06465.1"/>
    </source>
</evidence>
<dbReference type="GO" id="GO:0016757">
    <property type="term" value="F:glycosyltransferase activity"/>
    <property type="evidence" value="ECO:0007669"/>
    <property type="project" value="TreeGrafter"/>
</dbReference>
<proteinExistence type="predicted"/>
<dbReference type="PANTHER" id="PTHR46401">
    <property type="entry name" value="GLYCOSYLTRANSFERASE WBBK-RELATED"/>
    <property type="match status" value="1"/>
</dbReference>
<organism evidence="3 4">
    <name type="scientific">Alicyclobacillus cellulosilyticus</name>
    <dbReference type="NCBI Taxonomy" id="1003997"/>
    <lineage>
        <taxon>Bacteria</taxon>
        <taxon>Bacillati</taxon>
        <taxon>Bacillota</taxon>
        <taxon>Bacilli</taxon>
        <taxon>Bacillales</taxon>
        <taxon>Alicyclobacillaceae</taxon>
        <taxon>Alicyclobacillus</taxon>
    </lineage>
</organism>
<evidence type="ECO:0000259" key="2">
    <source>
        <dbReference type="Pfam" id="PF13524"/>
    </source>
</evidence>
<dbReference type="PANTHER" id="PTHR46401:SF2">
    <property type="entry name" value="GLYCOSYLTRANSFERASE WBBK-RELATED"/>
    <property type="match status" value="1"/>
</dbReference>
<keyword evidence="1" id="KW-0808">Transferase</keyword>
<comment type="caution">
    <text evidence="3">The sequence shown here is derived from an EMBL/GenBank/DDBJ whole genome shotgun (WGS) entry which is preliminary data.</text>
</comment>
<dbReference type="Proteomes" id="UP000637695">
    <property type="component" value="Unassembled WGS sequence"/>
</dbReference>
<sequence>MKVLHAPTEIAGQMGILTQGLRRRGVTATAYNTFHSYLGYRDHIYNLDAAELAVLAADAIRHFDLFHFHYGQSLTSDLTDVAEIARLGKPMLMHHWGNDVRTHEVAARNNPYVYTGDSPPPERIHARLTQLSRFIQHAVVQDEEVRAYVTPYYREVHVLPIAFDVHRVAPSYPAADETCPLVVHAPTNPAFKGTHVIEAAVEQLRAQGVRFRYLRVEKRSNREALALYREADIVVDQVLCGSYGLLAVEAMSLGKPVLGFIREDLRATFPEPPPIVSARPDQVADALRELIEHPALRIEKGRAGRRYAERHHASDKVARRLLAIYEQVVQDREGGRA</sequence>
<dbReference type="GO" id="GO:0009103">
    <property type="term" value="P:lipopolysaccharide biosynthetic process"/>
    <property type="evidence" value="ECO:0007669"/>
    <property type="project" value="TreeGrafter"/>
</dbReference>
<dbReference type="AlphaFoldDB" id="A0A917KC79"/>
<evidence type="ECO:0000256" key="1">
    <source>
        <dbReference type="ARBA" id="ARBA00022679"/>
    </source>
</evidence>
<keyword evidence="4" id="KW-1185">Reference proteome</keyword>
<accession>A0A917KC79</accession>
<dbReference type="InterPro" id="IPR055259">
    <property type="entry name" value="YkvP/CgeB_Glyco_trans-like"/>
</dbReference>
<dbReference type="Gene3D" id="3.40.50.2000">
    <property type="entry name" value="Glycogen Phosphorylase B"/>
    <property type="match status" value="1"/>
</dbReference>